<name>A0A1F5AD09_9BACT</name>
<dbReference type="PANTHER" id="PTHR12818">
    <property type="entry name" value="TRNA (ADENINE(37)-N6)-METHYLTRANSFERASE"/>
    <property type="match status" value="1"/>
</dbReference>
<dbReference type="InterPro" id="IPR040372">
    <property type="entry name" value="YaeB-like"/>
</dbReference>
<dbReference type="Pfam" id="PF01980">
    <property type="entry name" value="TrmO_N"/>
    <property type="match status" value="1"/>
</dbReference>
<dbReference type="Proteomes" id="UP000177701">
    <property type="component" value="Unassembled WGS sequence"/>
</dbReference>
<dbReference type="AlphaFoldDB" id="A0A1F5AD09"/>
<proteinExistence type="inferred from homology"/>
<reference evidence="4 5" key="1">
    <citation type="journal article" date="2016" name="Nat. Commun.">
        <title>Thousands of microbial genomes shed light on interconnected biogeochemical processes in an aquifer system.</title>
        <authorList>
            <person name="Anantharaman K."/>
            <person name="Brown C.T."/>
            <person name="Hug L.A."/>
            <person name="Sharon I."/>
            <person name="Castelle C.J."/>
            <person name="Probst A.J."/>
            <person name="Thomas B.C."/>
            <person name="Singh A."/>
            <person name="Wilkins M.J."/>
            <person name="Karaoz U."/>
            <person name="Brodie E.L."/>
            <person name="Williams K.H."/>
            <person name="Hubbard S.S."/>
            <person name="Banfield J.F."/>
        </authorList>
    </citation>
    <scope>NUCLEOTIDE SEQUENCE [LARGE SCALE GENOMIC DNA]</scope>
</reference>
<evidence type="ECO:0000256" key="1">
    <source>
        <dbReference type="ARBA" id="ARBA00022691"/>
    </source>
</evidence>
<feature type="domain" description="TsaA-like" evidence="3">
    <location>
        <begin position="41"/>
        <end position="155"/>
    </location>
</feature>
<dbReference type="InterPro" id="IPR036413">
    <property type="entry name" value="YaeB-like_sf"/>
</dbReference>
<dbReference type="EMBL" id="MEYH01000035">
    <property type="protein sequence ID" value="OGD16391.1"/>
    <property type="molecule type" value="Genomic_DNA"/>
</dbReference>
<dbReference type="InterPro" id="IPR036414">
    <property type="entry name" value="YaeB_N_sf"/>
</dbReference>
<dbReference type="Gene3D" id="2.40.30.70">
    <property type="entry name" value="YaeB-like"/>
    <property type="match status" value="1"/>
</dbReference>
<dbReference type="SUPFAM" id="SSF118196">
    <property type="entry name" value="YaeB-like"/>
    <property type="match status" value="1"/>
</dbReference>
<sequence length="155" mass="17855">MNKKVACSECKREIKDGHSFLVDDQPVCYECIFGQVEPVMIYPIGKVSKINDDGISRIDLFPYQQRFMYKLEEEKWITIVYYLHQINSMNTVFKRGTKSNGKEVGVFASRSPHRPSRIAVSDVELVRISNFSIYVKGLDARQDSPVLDIKMAKKL</sequence>
<comment type="caution">
    <text evidence="4">The sequence shown here is derived from an EMBL/GenBank/DDBJ whole genome shotgun (WGS) entry which is preliminary data.</text>
</comment>
<accession>A0A1F5AD09</accession>
<evidence type="ECO:0000259" key="3">
    <source>
        <dbReference type="PROSITE" id="PS51668"/>
    </source>
</evidence>
<keyword evidence="1" id="KW-0949">S-adenosyl-L-methionine</keyword>
<dbReference type="PANTHER" id="PTHR12818:SF0">
    <property type="entry name" value="TRNA (ADENINE(37)-N6)-METHYLTRANSFERASE"/>
    <property type="match status" value="1"/>
</dbReference>
<protein>
    <recommendedName>
        <fullName evidence="3">TsaA-like domain-containing protein</fullName>
    </recommendedName>
</protein>
<dbReference type="PROSITE" id="PS51668">
    <property type="entry name" value="TSAA_2"/>
    <property type="match status" value="1"/>
</dbReference>
<evidence type="ECO:0000313" key="5">
    <source>
        <dbReference type="Proteomes" id="UP000177701"/>
    </source>
</evidence>
<gene>
    <name evidence="4" type="ORF">A2V47_02785</name>
</gene>
<dbReference type="STRING" id="1797291.A2V47_02785"/>
<organism evidence="4 5">
    <name type="scientific">Candidatus Sediminicultor quintus</name>
    <dbReference type="NCBI Taxonomy" id="1797291"/>
    <lineage>
        <taxon>Bacteria</taxon>
        <taxon>Pseudomonadati</taxon>
        <taxon>Atribacterota</taxon>
        <taxon>Candidatus Phoenicimicrobiia</taxon>
        <taxon>Candidatus Pheonicimicrobiales</taxon>
        <taxon>Candidatus Phoenicimicrobiaceae</taxon>
        <taxon>Candidatus Sediminicultor</taxon>
    </lineage>
</organism>
<comment type="similarity">
    <text evidence="2">Belongs to the tRNA methyltransferase O family.</text>
</comment>
<dbReference type="InterPro" id="IPR023370">
    <property type="entry name" value="TrmO-like_N"/>
</dbReference>
<evidence type="ECO:0000256" key="2">
    <source>
        <dbReference type="ARBA" id="ARBA00033753"/>
    </source>
</evidence>
<evidence type="ECO:0000313" key="4">
    <source>
        <dbReference type="EMBL" id="OGD16391.1"/>
    </source>
</evidence>